<reference evidence="3" key="1">
    <citation type="submission" date="2016-05" db="EMBL/GenBank/DDBJ databases">
        <authorList>
            <person name="Lavstsen T."/>
            <person name="Jespersen J.S."/>
        </authorList>
    </citation>
    <scope>NUCLEOTIDE SEQUENCE [LARGE SCALE GENOMIC DNA]</scope>
</reference>
<gene>
    <name evidence="3" type="ORF">POVCU1_056960</name>
    <name evidence="2" type="ORF">POVCU2_0013120</name>
</gene>
<organism evidence="3 4">
    <name type="scientific">Plasmodium ovale curtisi</name>
    <dbReference type="NCBI Taxonomy" id="864141"/>
    <lineage>
        <taxon>Eukaryota</taxon>
        <taxon>Sar</taxon>
        <taxon>Alveolata</taxon>
        <taxon>Apicomplexa</taxon>
        <taxon>Aconoidasida</taxon>
        <taxon>Haemosporida</taxon>
        <taxon>Plasmodiidae</taxon>
        <taxon>Plasmodium</taxon>
        <taxon>Plasmodium (Plasmodium)</taxon>
    </lineage>
</organism>
<sequence length="297" mass="35248">MIISSGKEYYDIVSSFPIDEKKFDIDNLEYKDNEHFVECKKVEANNSIASDSFYVTCLKTAKYMKELSKVYAKDDENKRCKYFNYCANDAVRNENNSHNETKFMSAYKDLTCELKICEEKFDYIDDIIFKRVKNLRDIYYEYKKFMNIIKSPDHKNCPDFKNCVNMYSTYIGTFNDQNQRDFCALSSPEISYSHNNEDRDGLFGLNVADPSEMSLVSYLPYNTAIFTVSIILVITFTFFILYKFTPFRLWLEPRIRKMKKILPNIIEDKNMLKEFERKHINSQNNSYNVQYHVAGNY</sequence>
<evidence type="ECO:0000256" key="1">
    <source>
        <dbReference type="SAM" id="Phobius"/>
    </source>
</evidence>
<dbReference type="Proteomes" id="UP000078546">
    <property type="component" value="Unassembled WGS sequence"/>
</dbReference>
<dbReference type="InterPro" id="IPR008780">
    <property type="entry name" value="Plasmodium_Vir"/>
</dbReference>
<keyword evidence="1" id="KW-0472">Membrane</keyword>
<dbReference type="Proteomes" id="UP000078560">
    <property type="component" value="Unassembled WGS sequence"/>
</dbReference>
<dbReference type="EMBL" id="FLQU01000196">
    <property type="protein sequence ID" value="SBS81975.1"/>
    <property type="molecule type" value="Genomic_DNA"/>
</dbReference>
<proteinExistence type="predicted"/>
<evidence type="ECO:0000313" key="2">
    <source>
        <dbReference type="EMBL" id="SBS81975.1"/>
    </source>
</evidence>
<evidence type="ECO:0000313" key="4">
    <source>
        <dbReference type="Proteomes" id="UP000078546"/>
    </source>
</evidence>
<protein>
    <submittedName>
        <fullName evidence="3">PIR Superfamily Protein</fullName>
    </submittedName>
</protein>
<dbReference type="Pfam" id="PF05795">
    <property type="entry name" value="Plasmodium_Vir"/>
    <property type="match status" value="1"/>
</dbReference>
<feature type="transmembrane region" description="Helical" evidence="1">
    <location>
        <begin position="224"/>
        <end position="251"/>
    </location>
</feature>
<name>A0A1A8X442_PLAOA</name>
<evidence type="ECO:0000313" key="5">
    <source>
        <dbReference type="Proteomes" id="UP000078560"/>
    </source>
</evidence>
<keyword evidence="1" id="KW-1133">Transmembrane helix</keyword>
<evidence type="ECO:0000313" key="3">
    <source>
        <dbReference type="EMBL" id="SBT00031.1"/>
    </source>
</evidence>
<dbReference type="AlphaFoldDB" id="A0A1A8X442"/>
<keyword evidence="1" id="KW-0812">Transmembrane</keyword>
<reference evidence="4 5" key="2">
    <citation type="submission" date="2016-05" db="EMBL/GenBank/DDBJ databases">
        <authorList>
            <person name="Naeem Raeece"/>
        </authorList>
    </citation>
    <scope>NUCLEOTIDE SEQUENCE [LARGE SCALE GENOMIC DNA]</scope>
</reference>
<accession>A0A1A8X442</accession>
<dbReference type="EMBL" id="FLQV01001665">
    <property type="protein sequence ID" value="SBT00031.1"/>
    <property type="molecule type" value="Genomic_DNA"/>
</dbReference>